<protein>
    <recommendedName>
        <fullName evidence="9">Sec-independent protein translocase protein TatA</fullName>
    </recommendedName>
</protein>
<dbReference type="GO" id="GO:0043953">
    <property type="term" value="P:protein transport by the Tat complex"/>
    <property type="evidence" value="ECO:0007669"/>
    <property type="project" value="UniProtKB-UniRule"/>
</dbReference>
<dbReference type="RefSeq" id="WP_179620677.1">
    <property type="nucleotide sequence ID" value="NZ_JACCBW010000003.1"/>
</dbReference>
<dbReference type="HAMAP" id="MF_00236">
    <property type="entry name" value="TatA_E"/>
    <property type="match status" value="1"/>
</dbReference>
<dbReference type="Pfam" id="PF02416">
    <property type="entry name" value="TatA_B_E"/>
    <property type="match status" value="1"/>
</dbReference>
<evidence type="ECO:0000256" key="6">
    <source>
        <dbReference type="ARBA" id="ARBA00022989"/>
    </source>
</evidence>
<dbReference type="NCBIfam" id="TIGR01411">
    <property type="entry name" value="tatAE"/>
    <property type="match status" value="1"/>
</dbReference>
<feature type="region of interest" description="Disordered" evidence="10">
    <location>
        <begin position="51"/>
        <end position="100"/>
    </location>
</feature>
<keyword evidence="5 9" id="KW-0653">Protein transport</keyword>
<evidence type="ECO:0000256" key="2">
    <source>
        <dbReference type="ARBA" id="ARBA00022448"/>
    </source>
</evidence>
<dbReference type="InterPro" id="IPR006312">
    <property type="entry name" value="TatA/E"/>
</dbReference>
<accession>A0A7Y9KTY2</accession>
<keyword evidence="8 9" id="KW-0472">Membrane</keyword>
<evidence type="ECO:0000256" key="9">
    <source>
        <dbReference type="HAMAP-Rule" id="MF_00236"/>
    </source>
</evidence>
<evidence type="ECO:0000256" key="7">
    <source>
        <dbReference type="ARBA" id="ARBA00023010"/>
    </source>
</evidence>
<evidence type="ECO:0000256" key="8">
    <source>
        <dbReference type="ARBA" id="ARBA00023136"/>
    </source>
</evidence>
<dbReference type="AlphaFoldDB" id="A0A7Y9KTY2"/>
<evidence type="ECO:0000256" key="5">
    <source>
        <dbReference type="ARBA" id="ARBA00022927"/>
    </source>
</evidence>
<dbReference type="InterPro" id="IPR003369">
    <property type="entry name" value="TatA/B/E"/>
</dbReference>
<keyword evidence="6 9" id="KW-1133">Transmembrane helix</keyword>
<name>A0A7Y9KTY2_9ACTN</name>
<keyword evidence="7 9" id="KW-0811">Translocation</keyword>
<keyword evidence="12" id="KW-1185">Reference proteome</keyword>
<dbReference type="Proteomes" id="UP000549911">
    <property type="component" value="Unassembled WGS sequence"/>
</dbReference>
<evidence type="ECO:0000256" key="10">
    <source>
        <dbReference type="SAM" id="MobiDB-lite"/>
    </source>
</evidence>
<sequence>MINPMIGMPQGAEWLVILAIVILVFGAAKLPDLARSSGQALRIFKSETKGLRDDEKAASETTEAQREIEARDEARREAHDEARSETSGEVLRERRDDTTA</sequence>
<dbReference type="GO" id="GO:0033281">
    <property type="term" value="C:TAT protein transport complex"/>
    <property type="evidence" value="ECO:0007669"/>
    <property type="project" value="UniProtKB-UniRule"/>
</dbReference>
<dbReference type="Gene3D" id="1.20.5.3310">
    <property type="match status" value="1"/>
</dbReference>
<dbReference type="PANTHER" id="PTHR42982:SF1">
    <property type="entry name" value="SEC-INDEPENDENT PROTEIN TRANSLOCASE PROTEIN TATA"/>
    <property type="match status" value="1"/>
</dbReference>
<comment type="caution">
    <text evidence="11">The sequence shown here is derived from an EMBL/GenBank/DDBJ whole genome shotgun (WGS) entry which is preliminary data.</text>
</comment>
<comment type="similarity">
    <text evidence="9">Belongs to the TatA/E family.</text>
</comment>
<feature type="transmembrane region" description="Helical" evidence="9">
    <location>
        <begin position="12"/>
        <end position="30"/>
    </location>
</feature>
<gene>
    <name evidence="9" type="primary">tatA</name>
    <name evidence="11" type="ORF">F4692_003197</name>
</gene>
<evidence type="ECO:0000313" key="12">
    <source>
        <dbReference type="Proteomes" id="UP000549911"/>
    </source>
</evidence>
<dbReference type="EMBL" id="JACCBW010000003">
    <property type="protein sequence ID" value="NYE38052.1"/>
    <property type="molecule type" value="Genomic_DNA"/>
</dbReference>
<evidence type="ECO:0000256" key="4">
    <source>
        <dbReference type="ARBA" id="ARBA00022692"/>
    </source>
</evidence>
<keyword evidence="4 9" id="KW-0812">Transmembrane</keyword>
<evidence type="ECO:0000256" key="1">
    <source>
        <dbReference type="ARBA" id="ARBA00004162"/>
    </source>
</evidence>
<reference evidence="11 12" key="1">
    <citation type="submission" date="2020-07" db="EMBL/GenBank/DDBJ databases">
        <authorList>
            <person name="Partida-Martinez L."/>
            <person name="Huntemann M."/>
            <person name="Clum A."/>
            <person name="Wang J."/>
            <person name="Palaniappan K."/>
            <person name="Ritter S."/>
            <person name="Chen I.-M."/>
            <person name="Stamatis D."/>
            <person name="Reddy T."/>
            <person name="O'Malley R."/>
            <person name="Daum C."/>
            <person name="Shapiro N."/>
            <person name="Ivanova N."/>
            <person name="Kyrpides N."/>
            <person name="Woyke T."/>
        </authorList>
    </citation>
    <scope>NUCLEOTIDE SEQUENCE [LARGE SCALE GENOMIC DNA]</scope>
    <source>
        <strain evidence="11 12">AT2.17</strain>
    </source>
</reference>
<reference evidence="11 12" key="2">
    <citation type="submission" date="2020-08" db="EMBL/GenBank/DDBJ databases">
        <title>The Agave Microbiome: Exploring the role of microbial communities in plant adaptations to desert environments.</title>
        <authorList>
            <person name="Partida-Martinez L.P."/>
        </authorList>
    </citation>
    <scope>NUCLEOTIDE SEQUENCE [LARGE SCALE GENOMIC DNA]</scope>
    <source>
        <strain evidence="11 12">AT2.17</strain>
    </source>
</reference>
<keyword evidence="2 9" id="KW-0813">Transport</keyword>
<dbReference type="GO" id="GO:0008320">
    <property type="term" value="F:protein transmembrane transporter activity"/>
    <property type="evidence" value="ECO:0007669"/>
    <property type="project" value="UniProtKB-UniRule"/>
</dbReference>
<evidence type="ECO:0000256" key="3">
    <source>
        <dbReference type="ARBA" id="ARBA00022475"/>
    </source>
</evidence>
<comment type="subunit">
    <text evidence="9">The Tat system comprises two distinct complexes: a TatABC complex, containing multiple copies of TatA, TatB and TatC subunits, and a separate TatA complex, containing only TatA subunits. Substrates initially bind to the TatABC complex, which probably triggers association of the separate TatA complex to form the active translocon.</text>
</comment>
<organism evidence="11 12">
    <name type="scientific">Nocardioides cavernae</name>
    <dbReference type="NCBI Taxonomy" id="1921566"/>
    <lineage>
        <taxon>Bacteria</taxon>
        <taxon>Bacillati</taxon>
        <taxon>Actinomycetota</taxon>
        <taxon>Actinomycetes</taxon>
        <taxon>Propionibacteriales</taxon>
        <taxon>Nocardioidaceae</taxon>
        <taxon>Nocardioides</taxon>
    </lineage>
</organism>
<comment type="subcellular location">
    <subcellularLocation>
        <location evidence="1 9">Cell membrane</location>
        <topology evidence="1 9">Single-pass membrane protein</topology>
    </subcellularLocation>
</comment>
<keyword evidence="3 9" id="KW-1003">Cell membrane</keyword>
<comment type="function">
    <text evidence="9">Part of the twin-arginine translocation (Tat) system that transports large folded proteins containing a characteristic twin-arginine motif in their signal peptide across membranes. TatA could form the protein-conducting channel of the Tat system.</text>
</comment>
<dbReference type="NCBIfam" id="NF001854">
    <property type="entry name" value="PRK00575.1"/>
    <property type="match status" value="1"/>
</dbReference>
<proteinExistence type="inferred from homology"/>
<dbReference type="PANTHER" id="PTHR42982">
    <property type="entry name" value="SEC-INDEPENDENT PROTEIN TRANSLOCASE PROTEIN TATA"/>
    <property type="match status" value="1"/>
</dbReference>
<evidence type="ECO:0000313" key="11">
    <source>
        <dbReference type="EMBL" id="NYE38052.1"/>
    </source>
</evidence>